<dbReference type="EMBL" id="CADIKH010000005">
    <property type="protein sequence ID" value="CAB3751301.1"/>
    <property type="molecule type" value="Genomic_DNA"/>
</dbReference>
<dbReference type="AlphaFoldDB" id="A0A6J5DDF1"/>
<keyword evidence="2" id="KW-1185">Reference proteome</keyword>
<reference evidence="1 2" key="1">
    <citation type="submission" date="2020-04" db="EMBL/GenBank/DDBJ databases">
        <authorList>
            <person name="De Canck E."/>
        </authorList>
    </citation>
    <scope>NUCLEOTIDE SEQUENCE [LARGE SCALE GENOMIC DNA]</scope>
    <source>
        <strain evidence="1 2">LMG 29542</strain>
    </source>
</reference>
<proteinExistence type="predicted"/>
<name>A0A6J5DDF1_9BURK</name>
<gene>
    <name evidence="1" type="ORF">LMG29542_01464</name>
</gene>
<organism evidence="1 2">
    <name type="scientific">Paraburkholderia humisilvae</name>
    <dbReference type="NCBI Taxonomy" id="627669"/>
    <lineage>
        <taxon>Bacteria</taxon>
        <taxon>Pseudomonadati</taxon>
        <taxon>Pseudomonadota</taxon>
        <taxon>Betaproteobacteria</taxon>
        <taxon>Burkholderiales</taxon>
        <taxon>Burkholderiaceae</taxon>
        <taxon>Paraburkholderia</taxon>
    </lineage>
</organism>
<dbReference type="Proteomes" id="UP000494363">
    <property type="component" value="Unassembled WGS sequence"/>
</dbReference>
<sequence length="52" mass="6339">MNDFFIDFIFFPRYQQSDVVWTSIWTLAERNLTVSLHASMKDIGRLKKIFRR</sequence>
<evidence type="ECO:0000313" key="2">
    <source>
        <dbReference type="Proteomes" id="UP000494363"/>
    </source>
</evidence>
<evidence type="ECO:0000313" key="1">
    <source>
        <dbReference type="EMBL" id="CAB3751301.1"/>
    </source>
</evidence>
<accession>A0A6J5DDF1</accession>
<protein>
    <submittedName>
        <fullName evidence="1">Uncharacterized protein</fullName>
    </submittedName>
</protein>